<dbReference type="OrthoDB" id="529194at2759"/>
<organism evidence="10 11">
    <name type="scientific">Bombyx mandarina</name>
    <name type="common">Wild silk moth</name>
    <name type="synonym">Wild silkworm</name>
    <dbReference type="NCBI Taxonomy" id="7092"/>
    <lineage>
        <taxon>Eukaryota</taxon>
        <taxon>Metazoa</taxon>
        <taxon>Ecdysozoa</taxon>
        <taxon>Arthropoda</taxon>
        <taxon>Hexapoda</taxon>
        <taxon>Insecta</taxon>
        <taxon>Pterygota</taxon>
        <taxon>Neoptera</taxon>
        <taxon>Endopterygota</taxon>
        <taxon>Lepidoptera</taxon>
        <taxon>Glossata</taxon>
        <taxon>Ditrysia</taxon>
        <taxon>Bombycoidea</taxon>
        <taxon>Bombycidae</taxon>
        <taxon>Bombycinae</taxon>
        <taxon>Bombyx</taxon>
    </lineage>
</organism>
<dbReference type="PANTHER" id="PTHR46749:SF1">
    <property type="entry name" value="COMPLEX III ASSEMBLY FACTOR LYRM7"/>
    <property type="match status" value="1"/>
</dbReference>
<evidence type="ECO:0000256" key="1">
    <source>
        <dbReference type="ARBA" id="ARBA00004305"/>
    </source>
</evidence>
<comment type="subcellular location">
    <subcellularLocation>
        <location evidence="1">Mitochondrion matrix</location>
    </subcellularLocation>
</comment>
<dbReference type="GeneID" id="114239738"/>
<feature type="domain" description="Complex 1 LYR protein" evidence="9">
    <location>
        <begin position="20"/>
        <end position="75"/>
    </location>
</feature>
<comment type="similarity">
    <text evidence="2">Belongs to the complex I LYR family.</text>
</comment>
<evidence type="ECO:0000256" key="6">
    <source>
        <dbReference type="ARBA" id="ARBA00025809"/>
    </source>
</evidence>
<evidence type="ECO:0000313" key="11">
    <source>
        <dbReference type="RefSeq" id="XP_028025900.1"/>
    </source>
</evidence>
<evidence type="ECO:0000313" key="10">
    <source>
        <dbReference type="Proteomes" id="UP000504629"/>
    </source>
</evidence>
<dbReference type="GO" id="GO:0005759">
    <property type="term" value="C:mitochondrial matrix"/>
    <property type="evidence" value="ECO:0007669"/>
    <property type="project" value="UniProtKB-SubCell"/>
</dbReference>
<keyword evidence="4" id="KW-0143">Chaperone</keyword>
<protein>
    <recommendedName>
        <fullName evidence="7">Complex III assembly factor LYRM7</fullName>
    </recommendedName>
    <alternativeName>
        <fullName evidence="8">LYR motif-containing protein 7</fullName>
    </alternativeName>
</protein>
<evidence type="ECO:0000256" key="7">
    <source>
        <dbReference type="ARBA" id="ARBA00026165"/>
    </source>
</evidence>
<dbReference type="KEGG" id="bman:114239738"/>
<dbReference type="Pfam" id="PF05347">
    <property type="entry name" value="Complex1_LYR"/>
    <property type="match status" value="1"/>
</dbReference>
<dbReference type="CDD" id="cd20267">
    <property type="entry name" value="Complex1_LYR_LYRM7"/>
    <property type="match status" value="1"/>
</dbReference>
<accession>A0A6J2J8Z0</accession>
<name>A0A6J2J8Z0_BOMMA</name>
<dbReference type="PANTHER" id="PTHR46749">
    <property type="entry name" value="COMPLEX III ASSEMBLY FACTOR LYRM7"/>
    <property type="match status" value="1"/>
</dbReference>
<sequence>MDCVKEYEWKMRTHCIDPKKKVLQSFKKLHRTRMKVFEGDERALLAARIKINEEFRKNKNVQNENSIKAMIAFGEDIERELRTQVIQAREIKPGVYEARITDDTVKLDNIPFNDHAILEDGTEAPRPCCQDKTK</sequence>
<dbReference type="GO" id="GO:0034551">
    <property type="term" value="P:mitochondrial respiratory chain complex III assembly"/>
    <property type="evidence" value="ECO:0007669"/>
    <property type="project" value="InterPro"/>
</dbReference>
<gene>
    <name evidence="11" type="primary">LOC114239738</name>
</gene>
<dbReference type="GO" id="GO:0044183">
    <property type="term" value="F:protein folding chaperone"/>
    <property type="evidence" value="ECO:0007669"/>
    <property type="project" value="TreeGrafter"/>
</dbReference>
<keyword evidence="10" id="KW-1185">Reference proteome</keyword>
<keyword evidence="3" id="KW-0496">Mitochondrion</keyword>
<dbReference type="Proteomes" id="UP000504629">
    <property type="component" value="Unplaced"/>
</dbReference>
<dbReference type="InterPro" id="IPR050435">
    <property type="entry name" value="MZM1/LYRM7"/>
</dbReference>
<proteinExistence type="inferred from homology"/>
<evidence type="ECO:0000256" key="3">
    <source>
        <dbReference type="ARBA" id="ARBA00023128"/>
    </source>
</evidence>
<evidence type="ECO:0000256" key="8">
    <source>
        <dbReference type="ARBA" id="ARBA00031830"/>
    </source>
</evidence>
<evidence type="ECO:0000259" key="9">
    <source>
        <dbReference type="Pfam" id="PF05347"/>
    </source>
</evidence>
<dbReference type="InterPro" id="IPR008011">
    <property type="entry name" value="Complex1_LYR_dom"/>
</dbReference>
<dbReference type="InterPro" id="IPR045298">
    <property type="entry name" value="Complex1_LYR_LYRM7"/>
</dbReference>
<evidence type="ECO:0000256" key="5">
    <source>
        <dbReference type="ARBA" id="ARBA00025430"/>
    </source>
</evidence>
<evidence type="ECO:0000256" key="4">
    <source>
        <dbReference type="ARBA" id="ARBA00023186"/>
    </source>
</evidence>
<comment type="subunit">
    <text evidence="6">Interacts with UQCRFS1.</text>
</comment>
<dbReference type="AlphaFoldDB" id="A0A6J2J8Z0"/>
<reference evidence="11" key="1">
    <citation type="submission" date="2025-08" db="UniProtKB">
        <authorList>
            <consortium name="RefSeq"/>
        </authorList>
    </citation>
    <scope>IDENTIFICATION</scope>
    <source>
        <tissue evidence="11">Silk gland</tissue>
    </source>
</reference>
<comment type="function">
    <text evidence="5">Assembly factor required for Rieske Fe-S protein UQCRFS1 incorporation into the cytochrome b-c1 (CIII) complex. Functions as a chaperone, binding to this subunit within the mitochondrial matrix and stabilizing it prior to its translocation and insertion into the late CIII dimeric intermediate within the mitochondrial inner membrane.</text>
</comment>
<evidence type="ECO:0000256" key="2">
    <source>
        <dbReference type="ARBA" id="ARBA00009508"/>
    </source>
</evidence>
<dbReference type="RefSeq" id="XP_028025900.1">
    <property type="nucleotide sequence ID" value="XM_028170099.1"/>
</dbReference>